<dbReference type="Gramene" id="ORUFI01G48450.1">
    <property type="protein sequence ID" value="ORUFI01G48450.1"/>
    <property type="gene ID" value="ORUFI01G48450"/>
</dbReference>
<proteinExistence type="predicted"/>
<protein>
    <recommendedName>
        <fullName evidence="3">C2H2-type domain-containing protein</fullName>
    </recommendedName>
</protein>
<dbReference type="STRING" id="4529.A0A0E0N812"/>
<dbReference type="PANTHER" id="PTHR47593:SF8">
    <property type="entry name" value="OS12G0581900 PROTEIN"/>
    <property type="match status" value="1"/>
</dbReference>
<reference evidence="5" key="1">
    <citation type="submission" date="2013-06" db="EMBL/GenBank/DDBJ databases">
        <authorList>
            <person name="Zhao Q."/>
        </authorList>
    </citation>
    <scope>NUCLEOTIDE SEQUENCE</scope>
    <source>
        <strain evidence="5">cv. W1943</strain>
    </source>
</reference>
<dbReference type="PANTHER" id="PTHR47593">
    <property type="entry name" value="ZINC FINGER PROTEIN 4-LIKE"/>
    <property type="match status" value="1"/>
</dbReference>
<feature type="compositionally biased region" description="Low complexity" evidence="2">
    <location>
        <begin position="33"/>
        <end position="70"/>
    </location>
</feature>
<keyword evidence="1" id="KW-0863">Zinc-finger</keyword>
<dbReference type="InterPro" id="IPR053266">
    <property type="entry name" value="Zinc_finger_protein_7"/>
</dbReference>
<feature type="region of interest" description="Disordered" evidence="2">
    <location>
        <begin position="90"/>
        <end position="114"/>
    </location>
</feature>
<dbReference type="Proteomes" id="UP000008022">
    <property type="component" value="Unassembled WGS sequence"/>
</dbReference>
<keyword evidence="1" id="KW-0862">Zinc</keyword>
<evidence type="ECO:0000313" key="4">
    <source>
        <dbReference type="EnsemblPlants" id="ORUFI01G48450.1"/>
    </source>
</evidence>
<sequence length="267" mass="28500">MERGDEASVNRGWLELRLGVNGGGGVETVPVTAADSSASSEAGEADTVTPSQQQQQQQQGSPSSPAASSAPNKVFSCNFCMRKFFSSQALGGHQNAHKRERSAAKRTPSSSPYHLHHHRMMMAGAGLPLEAHAAFMRAALRVNPAGSAIHKQQQQHQPPPPITQDATAPRFHDGAAVAAAAAVTPWAPVAPLAYDEVLSSSASSWPGSFRFRTQPEPPPSSEQEPPSEQTRGGDETGGAYEAMSMAETPRSCSFWRLMDLAERKRSM</sequence>
<dbReference type="HOGENOM" id="CLU_085865_0_0_1"/>
<dbReference type="InterPro" id="IPR013087">
    <property type="entry name" value="Znf_C2H2_type"/>
</dbReference>
<dbReference type="AlphaFoldDB" id="A0A0E0N812"/>
<evidence type="ECO:0000256" key="1">
    <source>
        <dbReference type="PROSITE-ProRule" id="PRU00042"/>
    </source>
</evidence>
<evidence type="ECO:0000313" key="5">
    <source>
        <dbReference type="Proteomes" id="UP000008022"/>
    </source>
</evidence>
<feature type="region of interest" description="Disordered" evidence="2">
    <location>
        <begin position="147"/>
        <end position="168"/>
    </location>
</feature>
<keyword evidence="1" id="KW-0479">Metal-binding</keyword>
<accession>A0A0E0N812</accession>
<organism evidence="4 5">
    <name type="scientific">Oryza rufipogon</name>
    <name type="common">Brownbeard rice</name>
    <name type="synonym">Asian wild rice</name>
    <dbReference type="NCBI Taxonomy" id="4529"/>
    <lineage>
        <taxon>Eukaryota</taxon>
        <taxon>Viridiplantae</taxon>
        <taxon>Streptophyta</taxon>
        <taxon>Embryophyta</taxon>
        <taxon>Tracheophyta</taxon>
        <taxon>Spermatophyta</taxon>
        <taxon>Magnoliopsida</taxon>
        <taxon>Liliopsida</taxon>
        <taxon>Poales</taxon>
        <taxon>Poaceae</taxon>
        <taxon>BOP clade</taxon>
        <taxon>Oryzoideae</taxon>
        <taxon>Oryzeae</taxon>
        <taxon>Oryzinae</taxon>
        <taxon>Oryza</taxon>
    </lineage>
</organism>
<keyword evidence="5" id="KW-1185">Reference proteome</keyword>
<dbReference type="EnsemblPlants" id="ORUFI01G48450.1">
    <property type="protein sequence ID" value="ORUFI01G48450.1"/>
    <property type="gene ID" value="ORUFI01G48450"/>
</dbReference>
<feature type="domain" description="C2H2-type" evidence="3">
    <location>
        <begin position="75"/>
        <end position="102"/>
    </location>
</feature>
<dbReference type="PROSITE" id="PS00028">
    <property type="entry name" value="ZINC_FINGER_C2H2_1"/>
    <property type="match status" value="1"/>
</dbReference>
<dbReference type="SUPFAM" id="SSF57667">
    <property type="entry name" value="beta-beta-alpha zinc fingers"/>
    <property type="match status" value="1"/>
</dbReference>
<feature type="region of interest" description="Disordered" evidence="2">
    <location>
        <begin position="208"/>
        <end position="245"/>
    </location>
</feature>
<evidence type="ECO:0000259" key="3">
    <source>
        <dbReference type="PROSITE" id="PS50157"/>
    </source>
</evidence>
<dbReference type="OMA" id="GSAIHKQ"/>
<dbReference type="InterPro" id="IPR036236">
    <property type="entry name" value="Znf_C2H2_sf"/>
</dbReference>
<feature type="region of interest" description="Disordered" evidence="2">
    <location>
        <begin position="18"/>
        <end position="70"/>
    </location>
</feature>
<dbReference type="GO" id="GO:0008270">
    <property type="term" value="F:zinc ion binding"/>
    <property type="evidence" value="ECO:0007669"/>
    <property type="project" value="UniProtKB-KW"/>
</dbReference>
<name>A0A0E0N812_ORYRU</name>
<evidence type="ECO:0000256" key="2">
    <source>
        <dbReference type="SAM" id="MobiDB-lite"/>
    </source>
</evidence>
<dbReference type="Gene3D" id="3.30.160.60">
    <property type="entry name" value="Classic Zinc Finger"/>
    <property type="match status" value="1"/>
</dbReference>
<dbReference type="PROSITE" id="PS50157">
    <property type="entry name" value="ZINC_FINGER_C2H2_2"/>
    <property type="match status" value="1"/>
</dbReference>
<dbReference type="eggNOG" id="ENOG502RXWM">
    <property type="taxonomic scope" value="Eukaryota"/>
</dbReference>
<reference evidence="4" key="2">
    <citation type="submission" date="2015-06" db="UniProtKB">
        <authorList>
            <consortium name="EnsemblPlants"/>
        </authorList>
    </citation>
    <scope>IDENTIFICATION</scope>
</reference>